<feature type="region of interest" description="Disordered" evidence="2">
    <location>
        <begin position="329"/>
        <end position="368"/>
    </location>
</feature>
<feature type="domain" description="GST C-terminal" evidence="4">
    <location>
        <begin position="109"/>
        <end position="256"/>
    </location>
</feature>
<dbReference type="SFLD" id="SFLDS00019">
    <property type="entry name" value="Glutathione_Transferase_(cytos"/>
    <property type="match status" value="1"/>
</dbReference>
<comment type="similarity">
    <text evidence="1">Belongs to the GST superfamily.</text>
</comment>
<dbReference type="InterPro" id="IPR029058">
    <property type="entry name" value="AB_hydrolase_fold"/>
</dbReference>
<dbReference type="PANTHER" id="PTHR44051:SF9">
    <property type="entry name" value="GLUTATHIONE S-TRANSFERASE 1"/>
    <property type="match status" value="1"/>
</dbReference>
<feature type="region of interest" description="Disordered" evidence="2">
    <location>
        <begin position="543"/>
        <end position="632"/>
    </location>
</feature>
<feature type="domain" description="GST N-terminal" evidence="3">
    <location>
        <begin position="4"/>
        <end position="91"/>
    </location>
</feature>
<sequence>MAEQPKITLHWLNGSRANSILWLLEELQISYDVQVYHRQSNMLAPPELEKVHPLGKSPVVTVTAPGSSEPVVLAESGFIFQYLCDHFAQGKTLVPKRWKDGQEGKVLGETEAWMRYSYLLHYSEGSFMPNLVMYLVLSALKSNQVPFFVRPISSAIANRIIAMMVFPNIKRHLAFLEKQLETSGGDFLTGPDLTAADIIMSYPLLAGQSGFDGMGRFAKGTAKETFPKVYAYMDRLESQAGWQKAVQKTKDIDGVAEPCESWPHRLLRLFHPWLPTVDVGLGWSLPTFSSNRNRRLHPLLAPVQNHHEAEDPRLATRFTMAVHIAADSLARRGDEMSDASLKTPRRGSQTPDDPNPSPPADGSEGEEDLYGEDAAQSFIQPALSPVVTYLTSPKTPAAEKAAAMDKIIDGYFNDAGASKEHKSMDQVIAGYFDGASISRENSSGDDTPTREQPRRQGDDKTQDRAAGEPTLPPKTSIPPPQPRPMEPLPTPWKTGPKEIVVTSSTSESHKPALASVFSQSRHRRSSSGGAEALRRLSKALPSISLPTNFMPNRLPTPSFFSSASTSSRSESRDPTPKHTPLSQSPRLGNSSQASTFPMTIPSKPSPSQRDANRNAGITRRPSNVSRKSLAIRRSTSDDSMLYHSLSRMSSFGDDQRFTHVREQVNSRFKAIVDSFDTPSFKLPSMPSTLLSPLKKSEFSASEINLDSSRSGSMRTIKGPRDPLDSVLEHLTGDLVIMGGYRGSILRSAEPPHRQLWVPMKVGLKVRKVNLEVGLNPEDEENMEKSIIPSGMLKNIGPVDISKRLFKRLRECENVRNGKLRVHDYGYDWRLSPHLLSRKLIEFLRRLPSNRGENRSGALVIAHSLGGVITRHAVNEAPELFSGVVYAGAPQRCINILGPLRNGDAVLLNEKVLTAHVNFTLRTTWVFLPEDGYCFIDKVTNEEYPVDFYDTNAWVKYRLCPSVSDPALPPFTAKRSGPLGSFLSLSELSISRGRSSSDPAAKRPGPNASPQRKLAKDRTLAPQMDTSSSSTEQQQEEKYAVSPKDKSDRAKNLAYLARTLADTKRFRAELQHNPAHQSANAYPPIAVIYGKEIPTVFAARVACREAIPCQDAYDNLAFGSGDGVVLAKQAMPPPGYEIAKGGRISTDKGHISILGDLSAVGHALQAVIRGRAKGIGLGADASRGSESGSSC</sequence>
<evidence type="ECO:0000259" key="4">
    <source>
        <dbReference type="PROSITE" id="PS50405"/>
    </source>
</evidence>
<dbReference type="Gene3D" id="1.20.1050.10">
    <property type="match status" value="1"/>
</dbReference>
<feature type="compositionally biased region" description="Basic and acidic residues" evidence="2">
    <location>
        <begin position="1034"/>
        <end position="1045"/>
    </location>
</feature>
<dbReference type="InterPro" id="IPR004045">
    <property type="entry name" value="Glutathione_S-Trfase_N"/>
</dbReference>
<feature type="region of interest" description="Disordered" evidence="2">
    <location>
        <begin position="435"/>
        <end position="531"/>
    </location>
</feature>
<organism evidence="5 6">
    <name type="scientific">Phomopsis amygdali</name>
    <name type="common">Fusicoccum amygdali</name>
    <dbReference type="NCBI Taxonomy" id="1214568"/>
    <lineage>
        <taxon>Eukaryota</taxon>
        <taxon>Fungi</taxon>
        <taxon>Dikarya</taxon>
        <taxon>Ascomycota</taxon>
        <taxon>Pezizomycotina</taxon>
        <taxon>Sordariomycetes</taxon>
        <taxon>Sordariomycetidae</taxon>
        <taxon>Diaporthales</taxon>
        <taxon>Diaporthaceae</taxon>
        <taxon>Diaporthe</taxon>
    </lineage>
</organism>
<dbReference type="InterPro" id="IPR004046">
    <property type="entry name" value="GST_C"/>
</dbReference>
<dbReference type="PANTHER" id="PTHR44051">
    <property type="entry name" value="GLUTATHIONE S-TRANSFERASE-RELATED"/>
    <property type="match status" value="1"/>
</dbReference>
<gene>
    <name evidence="5" type="ORF">N8I77_007868</name>
</gene>
<evidence type="ECO:0000313" key="6">
    <source>
        <dbReference type="Proteomes" id="UP001265746"/>
    </source>
</evidence>
<dbReference type="SUPFAM" id="SSF47616">
    <property type="entry name" value="GST C-terminal domain-like"/>
    <property type="match status" value="1"/>
</dbReference>
<dbReference type="SUPFAM" id="SSF53474">
    <property type="entry name" value="alpha/beta-Hydrolases"/>
    <property type="match status" value="1"/>
</dbReference>
<dbReference type="Proteomes" id="UP001265746">
    <property type="component" value="Unassembled WGS sequence"/>
</dbReference>
<accession>A0AAD9SDP1</accession>
<dbReference type="PROSITE" id="PS50405">
    <property type="entry name" value="GST_CTER"/>
    <property type="match status" value="1"/>
</dbReference>
<name>A0AAD9SDP1_PHOAM</name>
<dbReference type="InterPro" id="IPR040079">
    <property type="entry name" value="Glutathione_S-Trfase"/>
</dbReference>
<dbReference type="EMBL" id="JAUJFL010000004">
    <property type="protein sequence ID" value="KAK2604984.1"/>
    <property type="molecule type" value="Genomic_DNA"/>
</dbReference>
<dbReference type="CDD" id="cd03046">
    <property type="entry name" value="GST_N_GTT1_like"/>
    <property type="match status" value="1"/>
</dbReference>
<feature type="compositionally biased region" description="Pro residues" evidence="2">
    <location>
        <begin position="470"/>
        <end position="490"/>
    </location>
</feature>
<reference evidence="5" key="1">
    <citation type="submission" date="2023-06" db="EMBL/GenBank/DDBJ databases">
        <authorList>
            <person name="Noh H."/>
        </authorList>
    </citation>
    <scope>NUCLEOTIDE SEQUENCE</scope>
    <source>
        <strain evidence="5">DUCC20226</strain>
    </source>
</reference>
<feature type="compositionally biased region" description="Polar residues" evidence="2">
    <location>
        <begin position="580"/>
        <end position="597"/>
    </location>
</feature>
<comment type="caution">
    <text evidence="5">The sequence shown here is derived from an EMBL/GenBank/DDBJ whole genome shotgun (WGS) entry which is preliminary data.</text>
</comment>
<dbReference type="Pfam" id="PF14497">
    <property type="entry name" value="GST_C_3"/>
    <property type="match status" value="1"/>
</dbReference>
<dbReference type="SFLD" id="SFLDG00358">
    <property type="entry name" value="Main_(cytGST)"/>
    <property type="match status" value="1"/>
</dbReference>
<dbReference type="PROSITE" id="PS50404">
    <property type="entry name" value="GST_NTER"/>
    <property type="match status" value="1"/>
</dbReference>
<dbReference type="SUPFAM" id="SSF52833">
    <property type="entry name" value="Thioredoxin-like"/>
    <property type="match status" value="1"/>
</dbReference>
<protein>
    <submittedName>
        <fullName evidence="5">Uncharacterized protein</fullName>
    </submittedName>
</protein>
<dbReference type="CDD" id="cd03189">
    <property type="entry name" value="GST_C_GTT1_like"/>
    <property type="match status" value="1"/>
</dbReference>
<dbReference type="AlphaFoldDB" id="A0AAD9SDP1"/>
<evidence type="ECO:0000313" key="5">
    <source>
        <dbReference type="EMBL" id="KAK2604984.1"/>
    </source>
</evidence>
<dbReference type="Gene3D" id="3.40.50.1820">
    <property type="entry name" value="alpha/beta hydrolase"/>
    <property type="match status" value="1"/>
</dbReference>
<dbReference type="InterPro" id="IPR036282">
    <property type="entry name" value="Glutathione-S-Trfase_C_sf"/>
</dbReference>
<feature type="region of interest" description="Disordered" evidence="2">
    <location>
        <begin position="992"/>
        <end position="1045"/>
    </location>
</feature>
<evidence type="ECO:0000259" key="3">
    <source>
        <dbReference type="PROSITE" id="PS50404"/>
    </source>
</evidence>
<dbReference type="InterPro" id="IPR010987">
    <property type="entry name" value="Glutathione-S-Trfase_C-like"/>
</dbReference>
<dbReference type="InterPro" id="IPR036249">
    <property type="entry name" value="Thioredoxin-like_sf"/>
</dbReference>
<feature type="compositionally biased region" description="Low complexity" evidence="2">
    <location>
        <begin position="555"/>
        <end position="568"/>
    </location>
</feature>
<feature type="compositionally biased region" description="Basic and acidic residues" evidence="2">
    <location>
        <begin position="447"/>
        <end position="466"/>
    </location>
</feature>
<proteinExistence type="inferred from homology"/>
<keyword evidence="6" id="KW-1185">Reference proteome</keyword>
<evidence type="ECO:0000256" key="2">
    <source>
        <dbReference type="SAM" id="MobiDB-lite"/>
    </source>
</evidence>
<evidence type="ECO:0000256" key="1">
    <source>
        <dbReference type="ARBA" id="ARBA00007409"/>
    </source>
</evidence>
<dbReference type="Pfam" id="PF02798">
    <property type="entry name" value="GST_N"/>
    <property type="match status" value="1"/>
</dbReference>
<dbReference type="Gene3D" id="3.40.30.10">
    <property type="entry name" value="Glutaredoxin"/>
    <property type="match status" value="1"/>
</dbReference>